<evidence type="ECO:0000256" key="2">
    <source>
        <dbReference type="ARBA" id="ARBA00013064"/>
    </source>
</evidence>
<dbReference type="InterPro" id="IPR036196">
    <property type="entry name" value="Ptyr_pPase_sf"/>
</dbReference>
<dbReference type="InterPro" id="IPR017867">
    <property type="entry name" value="Tyr_phospatase_low_mol_wt"/>
</dbReference>
<evidence type="ECO:0000256" key="6">
    <source>
        <dbReference type="PROSITE-ProRule" id="PRU00409"/>
    </source>
</evidence>
<comment type="similarity">
    <text evidence="1">Belongs to the low molecular weight phosphotyrosine protein phosphatase family.</text>
</comment>
<keyword evidence="9" id="KW-1185">Reference proteome</keyword>
<keyword evidence="6" id="KW-0067">ATP-binding</keyword>
<dbReference type="RefSeq" id="WP_225251569.1">
    <property type="nucleotide sequence ID" value="NZ_JAIWIU010000139.1"/>
</dbReference>
<dbReference type="InterPro" id="IPR011761">
    <property type="entry name" value="ATP-grasp"/>
</dbReference>
<dbReference type="Gene3D" id="3.40.50.20">
    <property type="match status" value="1"/>
</dbReference>
<dbReference type="SMART" id="SM00226">
    <property type="entry name" value="LMWPc"/>
    <property type="match status" value="1"/>
</dbReference>
<reference evidence="9" key="1">
    <citation type="submission" date="2023-07" db="EMBL/GenBank/DDBJ databases">
        <title>Molecular identification of indigenous halophilic bacteria isolated from red sea cost, biodegradation of synthetic dyes and assessment of degraded metabolite toxicity.</title>
        <authorList>
            <person name="Chaieb K."/>
            <person name="Altayb H.N."/>
        </authorList>
    </citation>
    <scope>NUCLEOTIDE SEQUENCE [LARGE SCALE GENOMIC DNA]</scope>
    <source>
        <strain evidence="9">K20</strain>
    </source>
</reference>
<evidence type="ECO:0000313" key="8">
    <source>
        <dbReference type="EMBL" id="MCA2018009.1"/>
    </source>
</evidence>
<dbReference type="InterPro" id="IPR023485">
    <property type="entry name" value="Ptyr_pPase"/>
</dbReference>
<dbReference type="InterPro" id="IPR050438">
    <property type="entry name" value="LMW_PTPase"/>
</dbReference>
<dbReference type="Gene3D" id="3.40.50.2300">
    <property type="match status" value="1"/>
</dbReference>
<sequence length="586" mass="67050">MQQSITENRVSALVLGEDTRSFLSVVRSLGRAGYEVHVVCYDQTSPALASKYVTTAKYYNYQALTAEDWLSSVLALIERYQFDLIIPCDERAIYPLWSAKSRLPAHTQLAIANQEALDCLFDKWKTKQVAINCDVSVAQGHTECLEQASFTHLHQLYGLPFVIKPLQSFEETKLSQRQKVAIIHNESEFNDYCLGVDNQREFLIEAFFSGRGEGLSVFAIEGDVYAAFAHIRVAEPSSGGGSSYRQSIPLDEELLAATQRICRATNLTGVAMFEFRRGEKEQWILVEVNARFWGSLPLAIYAHVDFPRLYADYLVTRQKPEKKYNHYRPVLARALTADIYEMKREYEQLNATSSSWSARKHLIKRLFQLVNSLTPRETIDTFMLNDLGPFYAEMLGLFNAFFLSKLAKLPWFIQLRRWRTNRVLTRLFKHNPKRRILFVCYGNIMRSPFAAVCFQESATQQDIPLAWDSFGFHLIEQRACPDSAFQAALELGEDLSHHQSKWLSQYDLNETDIVIYFDQQNRGKLKAYYQVNHAFCAADLLDDQFPNASTIDDPYGRGMEGVVECYTEISNSVSGLLKVYKGAVHS</sequence>
<proteinExistence type="inferred from homology"/>
<dbReference type="PANTHER" id="PTHR11717:SF31">
    <property type="entry name" value="LOW MOLECULAR WEIGHT PROTEIN-TYROSINE-PHOSPHATASE ETP-RELATED"/>
    <property type="match status" value="1"/>
</dbReference>
<dbReference type="EC" id="3.1.3.48" evidence="2"/>
<keyword evidence="4" id="KW-0904">Protein phosphatase</keyword>
<dbReference type="Pfam" id="PF01451">
    <property type="entry name" value="LMWPc"/>
    <property type="match status" value="1"/>
</dbReference>
<dbReference type="PRINTS" id="PR00719">
    <property type="entry name" value="LMWPTPASE"/>
</dbReference>
<dbReference type="SUPFAM" id="SSF52788">
    <property type="entry name" value="Phosphotyrosine protein phosphatases I"/>
    <property type="match status" value="1"/>
</dbReference>
<dbReference type="PANTHER" id="PTHR11717">
    <property type="entry name" value="LOW MOLECULAR WEIGHT PROTEIN TYROSINE PHOSPHATASE"/>
    <property type="match status" value="1"/>
</dbReference>
<evidence type="ECO:0000313" key="9">
    <source>
        <dbReference type="Proteomes" id="UP001199044"/>
    </source>
</evidence>
<keyword evidence="3" id="KW-0378">Hydrolase</keyword>
<protein>
    <recommendedName>
        <fullName evidence="2">protein-tyrosine-phosphatase</fullName>
        <ecNumber evidence="2">3.1.3.48</ecNumber>
    </recommendedName>
</protein>
<dbReference type="Proteomes" id="UP001199044">
    <property type="component" value="Unassembled WGS sequence"/>
</dbReference>
<evidence type="ECO:0000256" key="4">
    <source>
        <dbReference type="ARBA" id="ARBA00022912"/>
    </source>
</evidence>
<evidence type="ECO:0000259" key="7">
    <source>
        <dbReference type="PROSITE" id="PS50975"/>
    </source>
</evidence>
<comment type="catalytic activity">
    <reaction evidence="5">
        <text>O-phospho-L-tyrosyl-[protein] + H2O = L-tyrosyl-[protein] + phosphate</text>
        <dbReference type="Rhea" id="RHEA:10684"/>
        <dbReference type="Rhea" id="RHEA-COMP:10136"/>
        <dbReference type="Rhea" id="RHEA-COMP:20101"/>
        <dbReference type="ChEBI" id="CHEBI:15377"/>
        <dbReference type="ChEBI" id="CHEBI:43474"/>
        <dbReference type="ChEBI" id="CHEBI:46858"/>
        <dbReference type="ChEBI" id="CHEBI:61978"/>
        <dbReference type="EC" id="3.1.3.48"/>
    </reaction>
</comment>
<dbReference type="SUPFAM" id="SSF56059">
    <property type="entry name" value="Glutathione synthetase ATP-binding domain-like"/>
    <property type="match status" value="1"/>
</dbReference>
<dbReference type="EMBL" id="JAIWIU010000139">
    <property type="protein sequence ID" value="MCA2018009.1"/>
    <property type="molecule type" value="Genomic_DNA"/>
</dbReference>
<evidence type="ECO:0000256" key="5">
    <source>
        <dbReference type="ARBA" id="ARBA00051722"/>
    </source>
</evidence>
<accession>A0ABS7YUV4</accession>
<evidence type="ECO:0000256" key="1">
    <source>
        <dbReference type="ARBA" id="ARBA00011063"/>
    </source>
</evidence>
<dbReference type="Gene3D" id="3.30.470.20">
    <property type="entry name" value="ATP-grasp fold, B domain"/>
    <property type="match status" value="1"/>
</dbReference>
<evidence type="ECO:0000256" key="3">
    <source>
        <dbReference type="ARBA" id="ARBA00022801"/>
    </source>
</evidence>
<organism evidence="8 9">
    <name type="scientific">Vibrio tritonius</name>
    <dbReference type="NCBI Taxonomy" id="1435069"/>
    <lineage>
        <taxon>Bacteria</taxon>
        <taxon>Pseudomonadati</taxon>
        <taxon>Pseudomonadota</taxon>
        <taxon>Gammaproteobacteria</taxon>
        <taxon>Vibrionales</taxon>
        <taxon>Vibrionaceae</taxon>
        <taxon>Vibrio</taxon>
    </lineage>
</organism>
<comment type="caution">
    <text evidence="8">The sequence shown here is derived from an EMBL/GenBank/DDBJ whole genome shotgun (WGS) entry which is preliminary data.</text>
</comment>
<gene>
    <name evidence="8" type="ORF">LDJ79_17950</name>
</gene>
<name>A0ABS7YUV4_9VIBR</name>
<keyword evidence="6" id="KW-0547">Nucleotide-binding</keyword>
<dbReference type="PROSITE" id="PS50975">
    <property type="entry name" value="ATP_GRASP"/>
    <property type="match status" value="1"/>
</dbReference>
<dbReference type="Pfam" id="PF15632">
    <property type="entry name" value="ATPgrasp_Ter"/>
    <property type="match status" value="1"/>
</dbReference>
<feature type="domain" description="ATP-grasp" evidence="7">
    <location>
        <begin position="127"/>
        <end position="315"/>
    </location>
</feature>